<feature type="non-terminal residue" evidence="1">
    <location>
        <position position="1"/>
    </location>
</feature>
<dbReference type="AlphaFoldDB" id="A0A0F9WK66"/>
<organism evidence="1 2">
    <name type="scientific">Vairimorpha ceranae</name>
    <dbReference type="NCBI Taxonomy" id="40302"/>
    <lineage>
        <taxon>Eukaryota</taxon>
        <taxon>Fungi</taxon>
        <taxon>Fungi incertae sedis</taxon>
        <taxon>Microsporidia</taxon>
        <taxon>Nosematidae</taxon>
        <taxon>Vairimorpha</taxon>
    </lineage>
</organism>
<dbReference type="GeneID" id="36320685"/>
<proteinExistence type="predicted"/>
<comment type="caution">
    <text evidence="1">The sequence shown here is derived from an EMBL/GenBank/DDBJ whole genome shotgun (WGS) entry which is preliminary data.</text>
</comment>
<evidence type="ECO:0000313" key="2">
    <source>
        <dbReference type="Proteomes" id="UP000034350"/>
    </source>
</evidence>
<dbReference type="EMBL" id="JPQZ01000475">
    <property type="protein sequence ID" value="KKO73558.1"/>
    <property type="molecule type" value="Genomic_DNA"/>
</dbReference>
<evidence type="ECO:0000313" key="1">
    <source>
        <dbReference type="EMBL" id="KKO73558.1"/>
    </source>
</evidence>
<protein>
    <submittedName>
        <fullName evidence="1">Uncharacterized protein</fullName>
    </submittedName>
</protein>
<dbReference type="RefSeq" id="XP_024329300.1">
    <property type="nucleotide sequence ID" value="XM_024475738.1"/>
</dbReference>
<reference evidence="1 2" key="1">
    <citation type="journal article" date="2015" name="Environ. Microbiol.">
        <title>Genome analyses suggest the presence of polyploidy and recent human-driven expansions in eight global populations of the honeybee pathogen Nosema ceranae.</title>
        <authorList>
            <person name="Pelin A."/>
            <person name="Selman M."/>
            <person name="Aris-Brosou S."/>
            <person name="Farinelli L."/>
            <person name="Corradi N."/>
        </authorList>
    </citation>
    <scope>NUCLEOTIDE SEQUENCE [LARGE SCALE GENOMIC DNA]</scope>
    <source>
        <strain evidence="1 2">PA08 1199</strain>
    </source>
</reference>
<sequence>LNNVVNLYFWYLNLSSKQSVVKNFFLLKILESAIEAKTWLVNFRTFSIKL</sequence>
<dbReference type="Proteomes" id="UP000034350">
    <property type="component" value="Unassembled WGS sequence"/>
</dbReference>
<dbReference type="VEuPathDB" id="MicrosporidiaDB:AAJ76_4770001"/>
<name>A0A0F9WK66_9MICR</name>
<keyword evidence="2" id="KW-1185">Reference proteome</keyword>
<accession>A0A0F9WK66</accession>
<gene>
    <name evidence="1" type="ORF">AAJ76_4770001</name>
</gene>